<dbReference type="Pfam" id="PF21981">
    <property type="entry name" value="RecX_HTH3"/>
    <property type="match status" value="1"/>
</dbReference>
<sequence length="161" mass="18675">MPRVLTARPSPLAETAAEVREVAMRYLARREYTETELIRKLEARGIDDVAAHSAVEALASDGLVSDERFAEVFTRQRVERLYGPVRIRMELRRKGVADDLAAAVLAEYDEQWYRRAEDWVSRSARGEPDQKERARLYRGGMRRGFTHDQVMRAMDRHRDTP</sequence>
<reference evidence="9 10" key="1">
    <citation type="submission" date="2019-09" db="EMBL/GenBank/DDBJ databases">
        <title>Wenzhouxiangella sp. Genome sequencing and assembly.</title>
        <authorList>
            <person name="Zhang R."/>
        </authorList>
    </citation>
    <scope>NUCLEOTIDE SEQUENCE [LARGE SCALE GENOMIC DNA]</scope>
    <source>
        <strain evidence="9 10">W260</strain>
    </source>
</reference>
<dbReference type="InterPro" id="IPR053924">
    <property type="entry name" value="RecX_HTH_2nd"/>
</dbReference>
<evidence type="ECO:0000256" key="2">
    <source>
        <dbReference type="ARBA" id="ARBA00009695"/>
    </source>
</evidence>
<proteinExistence type="inferred from homology"/>
<feature type="domain" description="RecX first three-helical" evidence="8">
    <location>
        <begin position="20"/>
        <end position="56"/>
    </location>
</feature>
<dbReference type="PANTHER" id="PTHR33602">
    <property type="entry name" value="REGULATORY PROTEIN RECX FAMILY PROTEIN"/>
    <property type="match status" value="1"/>
</dbReference>
<comment type="function">
    <text evidence="5">Modulates RecA activity.</text>
</comment>
<dbReference type="Pfam" id="PF21982">
    <property type="entry name" value="RecX_HTH1"/>
    <property type="match status" value="1"/>
</dbReference>
<dbReference type="GO" id="GO:0005737">
    <property type="term" value="C:cytoplasm"/>
    <property type="evidence" value="ECO:0007669"/>
    <property type="project" value="UniProtKB-SubCell"/>
</dbReference>
<feature type="domain" description="RecX second three-helical" evidence="6">
    <location>
        <begin position="65"/>
        <end position="105"/>
    </location>
</feature>
<dbReference type="InterPro" id="IPR053926">
    <property type="entry name" value="RecX_HTH_1st"/>
</dbReference>
<dbReference type="HAMAP" id="MF_01114">
    <property type="entry name" value="RecX"/>
    <property type="match status" value="1"/>
</dbReference>
<dbReference type="InterPro" id="IPR036388">
    <property type="entry name" value="WH-like_DNA-bd_sf"/>
</dbReference>
<organism evidence="9 10">
    <name type="scientific">Marinihelvus fidelis</name>
    <dbReference type="NCBI Taxonomy" id="2613842"/>
    <lineage>
        <taxon>Bacteria</taxon>
        <taxon>Pseudomonadati</taxon>
        <taxon>Pseudomonadota</taxon>
        <taxon>Gammaproteobacteria</taxon>
        <taxon>Chromatiales</taxon>
        <taxon>Wenzhouxiangellaceae</taxon>
        <taxon>Marinihelvus</taxon>
    </lineage>
</organism>
<dbReference type="PANTHER" id="PTHR33602:SF1">
    <property type="entry name" value="REGULATORY PROTEIN RECX FAMILY PROTEIN"/>
    <property type="match status" value="1"/>
</dbReference>
<dbReference type="Proteomes" id="UP000325372">
    <property type="component" value="Unassembled WGS sequence"/>
</dbReference>
<name>A0A5N0TBV6_9GAMM</name>
<protein>
    <recommendedName>
        <fullName evidence="3 5">Regulatory protein RecX</fullName>
    </recommendedName>
</protein>
<dbReference type="InterPro" id="IPR053925">
    <property type="entry name" value="RecX_HTH_3rd"/>
</dbReference>
<dbReference type="InterPro" id="IPR003783">
    <property type="entry name" value="Regulatory_RecX"/>
</dbReference>
<accession>A0A5N0TBV6</accession>
<evidence type="ECO:0000259" key="7">
    <source>
        <dbReference type="Pfam" id="PF21981"/>
    </source>
</evidence>
<evidence type="ECO:0000259" key="6">
    <source>
        <dbReference type="Pfam" id="PF02631"/>
    </source>
</evidence>
<evidence type="ECO:0000313" key="9">
    <source>
        <dbReference type="EMBL" id="KAA9131904.1"/>
    </source>
</evidence>
<evidence type="ECO:0000256" key="5">
    <source>
        <dbReference type="HAMAP-Rule" id="MF_01114"/>
    </source>
</evidence>
<gene>
    <name evidence="5" type="primary">recX</name>
    <name evidence="9" type="ORF">F3N42_06930</name>
</gene>
<evidence type="ECO:0000256" key="3">
    <source>
        <dbReference type="ARBA" id="ARBA00018111"/>
    </source>
</evidence>
<evidence type="ECO:0000313" key="10">
    <source>
        <dbReference type="Proteomes" id="UP000325372"/>
    </source>
</evidence>
<dbReference type="Gene3D" id="1.10.10.10">
    <property type="entry name" value="Winged helix-like DNA-binding domain superfamily/Winged helix DNA-binding domain"/>
    <property type="match status" value="2"/>
</dbReference>
<dbReference type="GO" id="GO:0006282">
    <property type="term" value="P:regulation of DNA repair"/>
    <property type="evidence" value="ECO:0007669"/>
    <property type="project" value="UniProtKB-UniRule"/>
</dbReference>
<keyword evidence="4 5" id="KW-0963">Cytoplasm</keyword>
<dbReference type="EMBL" id="VYXP01000004">
    <property type="protein sequence ID" value="KAA9131904.1"/>
    <property type="molecule type" value="Genomic_DNA"/>
</dbReference>
<feature type="domain" description="RecX third three-helical" evidence="7">
    <location>
        <begin position="122"/>
        <end position="154"/>
    </location>
</feature>
<comment type="caution">
    <text evidence="9">The sequence shown here is derived from an EMBL/GenBank/DDBJ whole genome shotgun (WGS) entry which is preliminary data.</text>
</comment>
<evidence type="ECO:0000256" key="4">
    <source>
        <dbReference type="ARBA" id="ARBA00022490"/>
    </source>
</evidence>
<dbReference type="AlphaFoldDB" id="A0A5N0TBV6"/>
<evidence type="ECO:0000256" key="1">
    <source>
        <dbReference type="ARBA" id="ARBA00004496"/>
    </source>
</evidence>
<comment type="subcellular location">
    <subcellularLocation>
        <location evidence="1 5">Cytoplasm</location>
    </subcellularLocation>
</comment>
<evidence type="ECO:0000259" key="8">
    <source>
        <dbReference type="Pfam" id="PF21982"/>
    </source>
</evidence>
<dbReference type="Pfam" id="PF02631">
    <property type="entry name" value="RecX_HTH2"/>
    <property type="match status" value="1"/>
</dbReference>
<keyword evidence="10" id="KW-1185">Reference proteome</keyword>
<comment type="similarity">
    <text evidence="2 5">Belongs to the RecX family.</text>
</comment>